<comment type="subcellular location">
    <subcellularLocation>
        <location evidence="2">Cell membrane</location>
        <topology evidence="2">Multi-pass membrane protein</topology>
    </subcellularLocation>
</comment>
<dbReference type="GO" id="GO:0015920">
    <property type="term" value="P:lipopolysaccharide transport"/>
    <property type="evidence" value="ECO:0007669"/>
    <property type="project" value="TreeGrafter"/>
</dbReference>
<feature type="transmembrane region" description="Helical" evidence="9">
    <location>
        <begin position="327"/>
        <end position="349"/>
    </location>
</feature>
<sequence>MRKLSRYIGRTVIGAVAMVLLVIVALDAIAALVDQLGELKGDYDFIEALMFVGLTLPGRIYENIPFSSLVGCLVGLGILAGSSELVVMRAAGVSLAQITWAVMKPVLFFIGLSLVLGEYVTPLTDQIAESRRAIAQGDRHALESRHGLWNRDGKEFTHFNAVLPNGRLYGVTRYQFDDQGKLLASSFARTAIFQKDHWIEESGKETVLTETGIEKHDYAWRRWDTKLSPALLNVLVLEPDALSIQDLYSYSKYLQQQDIESSQYQLAFWKKLLQPLATASLVLIAVSFVFGPLREVTMGYRIFTGVIVGIVFRTSQDLLGPASLVFGFPPLMAVLIPVLICAAIGILLLRKAN</sequence>
<evidence type="ECO:0000256" key="6">
    <source>
        <dbReference type="ARBA" id="ARBA00022989"/>
    </source>
</evidence>
<dbReference type="AlphaFoldDB" id="A0A9E5JTH7"/>
<dbReference type="PANTHER" id="PTHR33529:SF2">
    <property type="entry name" value="LIPOPOLYSACCHARIDE EXPORT SYSTEM PERMEASE PROTEIN LPTG"/>
    <property type="match status" value="1"/>
</dbReference>
<dbReference type="NCBIfam" id="TIGR04408">
    <property type="entry name" value="LptG_lptG"/>
    <property type="match status" value="1"/>
</dbReference>
<feature type="transmembrane region" description="Helical" evidence="9">
    <location>
        <begin position="64"/>
        <end position="86"/>
    </location>
</feature>
<dbReference type="Proteomes" id="UP000787472">
    <property type="component" value="Unassembled WGS sequence"/>
</dbReference>
<dbReference type="InterPro" id="IPR030923">
    <property type="entry name" value="LptG"/>
</dbReference>
<reference evidence="10" key="1">
    <citation type="submission" date="2020-03" db="EMBL/GenBank/DDBJ databases">
        <authorList>
            <person name="Guo F."/>
        </authorList>
    </citation>
    <scope>NUCLEOTIDE SEQUENCE</scope>
    <source>
        <strain evidence="10">JCM 30134</strain>
    </source>
</reference>
<comment type="function">
    <text evidence="1">Part of the ABC transporter complex LptBFG involved in the translocation of lipopolysaccharide (LPS) from the inner membrane to the outer membrane.</text>
</comment>
<comment type="caution">
    <text evidence="10">The sequence shown here is derived from an EMBL/GenBank/DDBJ whole genome shotgun (WGS) entry which is preliminary data.</text>
</comment>
<keyword evidence="11" id="KW-1185">Reference proteome</keyword>
<keyword evidence="7 9" id="KW-0472">Membrane</keyword>
<evidence type="ECO:0000256" key="8">
    <source>
        <dbReference type="ARBA" id="ARBA00026081"/>
    </source>
</evidence>
<proteinExistence type="inferred from homology"/>
<accession>A0A9E5JTH7</accession>
<evidence type="ECO:0000313" key="11">
    <source>
        <dbReference type="Proteomes" id="UP000787472"/>
    </source>
</evidence>
<evidence type="ECO:0000256" key="7">
    <source>
        <dbReference type="ARBA" id="ARBA00023136"/>
    </source>
</evidence>
<evidence type="ECO:0000313" key="10">
    <source>
        <dbReference type="EMBL" id="NHO65206.1"/>
    </source>
</evidence>
<evidence type="ECO:0000256" key="3">
    <source>
        <dbReference type="ARBA" id="ARBA00007725"/>
    </source>
</evidence>
<comment type="subunit">
    <text evidence="8">Component of the lipopolysaccharide transport and assembly complex. The LptBFG transporter is composed of two ATP-binding proteins (LptB) and two transmembrane proteins (LptF and LptG).</text>
</comment>
<name>A0A9E5JTH7_9GAMM</name>
<evidence type="ECO:0000256" key="1">
    <source>
        <dbReference type="ARBA" id="ARBA00002265"/>
    </source>
</evidence>
<feature type="transmembrane region" description="Helical" evidence="9">
    <location>
        <begin position="12"/>
        <end position="33"/>
    </location>
</feature>
<evidence type="ECO:0000256" key="9">
    <source>
        <dbReference type="SAM" id="Phobius"/>
    </source>
</evidence>
<feature type="transmembrane region" description="Helical" evidence="9">
    <location>
        <begin position="98"/>
        <end position="116"/>
    </location>
</feature>
<gene>
    <name evidence="10" type="primary">lptG</name>
    <name evidence="10" type="ORF">G8770_06575</name>
</gene>
<dbReference type="Pfam" id="PF03739">
    <property type="entry name" value="LptF_LptG"/>
    <property type="match status" value="1"/>
</dbReference>
<feature type="transmembrane region" description="Helical" evidence="9">
    <location>
        <begin position="272"/>
        <end position="291"/>
    </location>
</feature>
<dbReference type="GO" id="GO:0055085">
    <property type="term" value="P:transmembrane transport"/>
    <property type="evidence" value="ECO:0007669"/>
    <property type="project" value="InterPro"/>
</dbReference>
<dbReference type="EMBL" id="JAAONZ010000003">
    <property type="protein sequence ID" value="NHO65206.1"/>
    <property type="molecule type" value="Genomic_DNA"/>
</dbReference>
<dbReference type="PANTHER" id="PTHR33529">
    <property type="entry name" value="SLR0882 PROTEIN-RELATED"/>
    <property type="match status" value="1"/>
</dbReference>
<evidence type="ECO:0000256" key="4">
    <source>
        <dbReference type="ARBA" id="ARBA00022475"/>
    </source>
</evidence>
<feature type="transmembrane region" description="Helical" evidence="9">
    <location>
        <begin position="298"/>
        <end position="315"/>
    </location>
</feature>
<organism evidence="10 11">
    <name type="scientific">Pseudomaricurvus hydrocarbonicus</name>
    <dbReference type="NCBI Taxonomy" id="1470433"/>
    <lineage>
        <taxon>Bacteria</taxon>
        <taxon>Pseudomonadati</taxon>
        <taxon>Pseudomonadota</taxon>
        <taxon>Gammaproteobacteria</taxon>
        <taxon>Cellvibrionales</taxon>
        <taxon>Cellvibrionaceae</taxon>
        <taxon>Pseudomaricurvus</taxon>
    </lineage>
</organism>
<comment type="similarity">
    <text evidence="3">Belongs to the LptF/LptG family.</text>
</comment>
<evidence type="ECO:0000256" key="2">
    <source>
        <dbReference type="ARBA" id="ARBA00004651"/>
    </source>
</evidence>
<keyword evidence="4" id="KW-1003">Cell membrane</keyword>
<protein>
    <submittedName>
        <fullName evidence="10">LPS export ABC transporter permease LptG</fullName>
    </submittedName>
</protein>
<dbReference type="RefSeq" id="WP_167183549.1">
    <property type="nucleotide sequence ID" value="NZ_JAAONZ010000003.1"/>
</dbReference>
<evidence type="ECO:0000256" key="5">
    <source>
        <dbReference type="ARBA" id="ARBA00022692"/>
    </source>
</evidence>
<keyword evidence="5 9" id="KW-0812">Transmembrane</keyword>
<dbReference type="InterPro" id="IPR005495">
    <property type="entry name" value="LptG/LptF_permease"/>
</dbReference>
<keyword evidence="6 9" id="KW-1133">Transmembrane helix</keyword>
<dbReference type="GO" id="GO:0043190">
    <property type="term" value="C:ATP-binding cassette (ABC) transporter complex"/>
    <property type="evidence" value="ECO:0007669"/>
    <property type="project" value="InterPro"/>
</dbReference>